<sequence length="152" mass="16752">MGQTSDGQLVVVRKFWDAQAVGDEQSARSVLAEDLEWTVVGQHSQLARTYRGVDEFFDELIGTLAATFVPGSAVMEIRGMYLDVGQSVVVTHLRETASTRDGLLFDNDIVTIMTVAGGRIAKCQEFMDLHEVRRAFGEEIRNAPIATFNVQG</sequence>
<dbReference type="InterPro" id="IPR032710">
    <property type="entry name" value="NTF2-like_dom_sf"/>
</dbReference>
<dbReference type="PANTHER" id="PTHR41252">
    <property type="entry name" value="BLR2505 PROTEIN"/>
    <property type="match status" value="1"/>
</dbReference>
<dbReference type="PANTHER" id="PTHR41252:SF1">
    <property type="entry name" value="BLR2505 PROTEIN"/>
    <property type="match status" value="1"/>
</dbReference>
<dbReference type="Proteomes" id="UP001183817">
    <property type="component" value="Unassembled WGS sequence"/>
</dbReference>
<name>A0ABU2BKJ1_9MICC</name>
<evidence type="ECO:0000313" key="1">
    <source>
        <dbReference type="EMBL" id="MDR7358836.1"/>
    </source>
</evidence>
<evidence type="ECO:0000313" key="2">
    <source>
        <dbReference type="Proteomes" id="UP001183817"/>
    </source>
</evidence>
<dbReference type="Gene3D" id="3.10.450.50">
    <property type="match status" value="1"/>
</dbReference>
<comment type="caution">
    <text evidence="1">The sequence shown here is derived from an EMBL/GenBank/DDBJ whole genome shotgun (WGS) entry which is preliminary data.</text>
</comment>
<dbReference type="RefSeq" id="WP_310290900.1">
    <property type="nucleotide sequence ID" value="NZ_BAAAWO010000001.1"/>
</dbReference>
<protein>
    <submittedName>
        <fullName evidence="1">Ketosteroid isomerase-like protein</fullName>
    </submittedName>
</protein>
<accession>A0ABU2BKJ1</accession>
<gene>
    <name evidence="1" type="ORF">J2S64_002527</name>
</gene>
<dbReference type="SUPFAM" id="SSF54427">
    <property type="entry name" value="NTF2-like"/>
    <property type="match status" value="1"/>
</dbReference>
<dbReference type="EMBL" id="JAVDYI010000001">
    <property type="protein sequence ID" value="MDR7358836.1"/>
    <property type="molecule type" value="Genomic_DNA"/>
</dbReference>
<reference evidence="1 2" key="1">
    <citation type="submission" date="2023-07" db="EMBL/GenBank/DDBJ databases">
        <title>Sequencing the genomes of 1000 actinobacteria strains.</title>
        <authorList>
            <person name="Klenk H.-P."/>
        </authorList>
    </citation>
    <scope>NUCLEOTIDE SEQUENCE [LARGE SCALE GENOMIC DNA]</scope>
    <source>
        <strain evidence="1 2">DSM 20167</strain>
    </source>
</reference>
<organism evidence="1 2">
    <name type="scientific">Paeniglutamicibacter sulfureus</name>
    <dbReference type="NCBI Taxonomy" id="43666"/>
    <lineage>
        <taxon>Bacteria</taxon>
        <taxon>Bacillati</taxon>
        <taxon>Actinomycetota</taxon>
        <taxon>Actinomycetes</taxon>
        <taxon>Micrococcales</taxon>
        <taxon>Micrococcaceae</taxon>
        <taxon>Paeniglutamicibacter</taxon>
    </lineage>
</organism>
<proteinExistence type="predicted"/>
<keyword evidence="2" id="KW-1185">Reference proteome</keyword>